<name>A0A3A5M4N5_9MICC</name>
<feature type="binding site" evidence="10">
    <location>
        <position position="56"/>
    </location>
    <ligand>
        <name>NAD(+)</name>
        <dbReference type="ChEBI" id="CHEBI:57540"/>
    </ligand>
</feature>
<dbReference type="PIRSF" id="PIRSF000124">
    <property type="entry name" value="UDPglc_GDPman_dh"/>
    <property type="match status" value="1"/>
</dbReference>
<feature type="binding site" evidence="10">
    <location>
        <position position="288"/>
    </location>
    <ligand>
        <name>NAD(+)</name>
        <dbReference type="ChEBI" id="CHEBI:57540"/>
    </ligand>
</feature>
<dbReference type="PANTHER" id="PTHR43750">
    <property type="entry name" value="UDP-GLUCOSE 6-DEHYDROGENASE TUAD"/>
    <property type="match status" value="1"/>
</dbReference>
<dbReference type="SMART" id="SM00984">
    <property type="entry name" value="UDPG_MGDP_dh_C"/>
    <property type="match status" value="1"/>
</dbReference>
<dbReference type="PIRSF" id="PIRSF500134">
    <property type="entry name" value="UDPglc_DH_bac"/>
    <property type="match status" value="1"/>
</dbReference>
<feature type="domain" description="UDP-glucose/GDP-mannose dehydrogenase C-terminal" evidence="11">
    <location>
        <begin position="341"/>
        <end position="442"/>
    </location>
</feature>
<dbReference type="RefSeq" id="WP_120148244.1">
    <property type="nucleotide sequence ID" value="NZ_QZVT01000003.1"/>
</dbReference>
<dbReference type="PANTHER" id="PTHR43750:SF3">
    <property type="entry name" value="UDP-GLUCOSE 6-DEHYDROGENASE TUAD"/>
    <property type="match status" value="1"/>
</dbReference>
<evidence type="ECO:0000256" key="6">
    <source>
        <dbReference type="ARBA" id="ARBA00047473"/>
    </source>
</evidence>
<sequence>MTITHISEAQSTSSDSPIIEQPRMSVIGTGYLGATHAICMATLGYDVVGVDVDENKVAALQSGRVPFFEPGLPELLRTALDSGRLRFTTDFADAAASADVHFICVGTPQAKDSPAADMQYVDAAVSRLAAHLDRPALIVGKSTVPIGTADRLTTLVQEIAPAGTAVQLAWNPEFLREGYAIQDTLRPDRLVFGVSSDWAREQLSRCYTALLAAEVPLVVTDLATAELVKVAANSFLATKISYINAMAEVCEATGADVSLLARALSYDSRIGGRFLKPGLGFGGGCLPKDIRAFAYRAEELGVGQAVAFLREVDSINVRRRHRTVDIVRDLVSGNLAGARIACLGAAFKPNSDDIRDAPALDVARMLQQEGASVTVFDPEAMDNARRAYPQLSYADNLVEAVLDADVVVLLTEWDEFTDANPEILGRLVSSRRIVDGRHALNADAYRSAGWEYRALGRPEHPATAVFLADEPLPVALSA</sequence>
<feature type="binding site" evidence="9">
    <location>
        <position position="229"/>
    </location>
    <ligand>
        <name>substrate</name>
    </ligand>
</feature>
<dbReference type="Pfam" id="PF00984">
    <property type="entry name" value="UDPG_MGDP_dh"/>
    <property type="match status" value="1"/>
</dbReference>
<dbReference type="InterPro" id="IPR036291">
    <property type="entry name" value="NAD(P)-bd_dom_sf"/>
</dbReference>
<dbReference type="InterPro" id="IPR017476">
    <property type="entry name" value="UDP-Glc/GDP-Man"/>
</dbReference>
<dbReference type="EMBL" id="QZVT01000003">
    <property type="protein sequence ID" value="RJT80898.1"/>
    <property type="molecule type" value="Genomic_DNA"/>
</dbReference>
<dbReference type="NCBIfam" id="TIGR03026">
    <property type="entry name" value="NDP-sugDHase"/>
    <property type="match status" value="1"/>
</dbReference>
<dbReference type="EC" id="1.1.1.22" evidence="3 7"/>
<feature type="binding site" evidence="9">
    <location>
        <position position="282"/>
    </location>
    <ligand>
        <name>substrate</name>
    </ligand>
</feature>
<dbReference type="Pfam" id="PF03721">
    <property type="entry name" value="UDPG_MGDP_dh_N"/>
    <property type="match status" value="1"/>
</dbReference>
<feature type="binding site" evidence="10">
    <location>
        <position position="355"/>
    </location>
    <ligand>
        <name>NAD(+)</name>
        <dbReference type="ChEBI" id="CHEBI:57540"/>
    </ligand>
</feature>
<evidence type="ECO:0000313" key="12">
    <source>
        <dbReference type="EMBL" id="RJT80898.1"/>
    </source>
</evidence>
<feature type="binding site" evidence="10">
    <location>
        <position position="177"/>
    </location>
    <ligand>
        <name>NAD(+)</name>
        <dbReference type="ChEBI" id="CHEBI:57540"/>
    </ligand>
</feature>
<dbReference type="GO" id="GO:0006065">
    <property type="term" value="P:UDP-glucuronate biosynthetic process"/>
    <property type="evidence" value="ECO:0007669"/>
    <property type="project" value="UniProtKB-UniPathway"/>
</dbReference>
<feature type="binding site" evidence="9">
    <location>
        <begin position="274"/>
        <end position="278"/>
    </location>
    <ligand>
        <name>substrate</name>
    </ligand>
</feature>
<dbReference type="SUPFAM" id="SSF48179">
    <property type="entry name" value="6-phosphogluconate dehydrogenase C-terminal domain-like"/>
    <property type="match status" value="1"/>
</dbReference>
<keyword evidence="5 7" id="KW-0520">NAD</keyword>
<dbReference type="InterPro" id="IPR036220">
    <property type="entry name" value="UDP-Glc/GDP-Man_DH_C_sf"/>
</dbReference>
<evidence type="ECO:0000256" key="8">
    <source>
        <dbReference type="PIRSR" id="PIRSR500134-1"/>
    </source>
</evidence>
<dbReference type="InterPro" id="IPR008927">
    <property type="entry name" value="6-PGluconate_DH-like_C_sf"/>
</dbReference>
<dbReference type="SUPFAM" id="SSF52413">
    <property type="entry name" value="UDP-glucose/GDP-mannose dehydrogenase C-terminal domain"/>
    <property type="match status" value="1"/>
</dbReference>
<comment type="catalytic activity">
    <reaction evidence="6 7">
        <text>UDP-alpha-D-glucose + 2 NAD(+) + H2O = UDP-alpha-D-glucuronate + 2 NADH + 3 H(+)</text>
        <dbReference type="Rhea" id="RHEA:23596"/>
        <dbReference type="ChEBI" id="CHEBI:15377"/>
        <dbReference type="ChEBI" id="CHEBI:15378"/>
        <dbReference type="ChEBI" id="CHEBI:57540"/>
        <dbReference type="ChEBI" id="CHEBI:57945"/>
        <dbReference type="ChEBI" id="CHEBI:58052"/>
        <dbReference type="ChEBI" id="CHEBI:58885"/>
        <dbReference type="EC" id="1.1.1.22"/>
    </reaction>
</comment>
<evidence type="ECO:0000256" key="5">
    <source>
        <dbReference type="ARBA" id="ARBA00023027"/>
    </source>
</evidence>
<feature type="binding site" evidence="9">
    <location>
        <position position="348"/>
    </location>
    <ligand>
        <name>substrate</name>
    </ligand>
</feature>
<dbReference type="Pfam" id="PF03720">
    <property type="entry name" value="UDPG_MGDP_dh_C"/>
    <property type="match status" value="1"/>
</dbReference>
<protein>
    <recommendedName>
        <fullName evidence="3 7">UDP-glucose 6-dehydrogenase</fullName>
        <ecNumber evidence="3 7">1.1.1.22</ecNumber>
    </recommendedName>
</protein>
<accession>A0A3A5M4N5</accession>
<evidence type="ECO:0000256" key="10">
    <source>
        <dbReference type="PIRSR" id="PIRSR500134-3"/>
    </source>
</evidence>
<feature type="active site" description="Nucleophile" evidence="8">
    <location>
        <position position="285"/>
    </location>
</feature>
<comment type="caution">
    <text evidence="12">The sequence shown here is derived from an EMBL/GenBank/DDBJ whole genome shotgun (WGS) entry which is preliminary data.</text>
</comment>
<evidence type="ECO:0000313" key="13">
    <source>
        <dbReference type="Proteomes" id="UP000272560"/>
    </source>
</evidence>
<dbReference type="GO" id="GO:0003979">
    <property type="term" value="F:UDP-glucose 6-dehydrogenase activity"/>
    <property type="evidence" value="ECO:0007669"/>
    <property type="project" value="UniProtKB-EC"/>
</dbReference>
<keyword evidence="4 7" id="KW-0560">Oxidoreductase</keyword>
<evidence type="ECO:0000256" key="9">
    <source>
        <dbReference type="PIRSR" id="PIRSR500134-2"/>
    </source>
</evidence>
<dbReference type="UniPathway" id="UPA00038">
    <property type="reaction ID" value="UER00491"/>
</dbReference>
<dbReference type="InterPro" id="IPR014027">
    <property type="entry name" value="UDP-Glc/GDP-Man_DH_C"/>
</dbReference>
<dbReference type="InterPro" id="IPR014026">
    <property type="entry name" value="UDP-Glc/GDP-Man_DH_dimer"/>
</dbReference>
<feature type="binding site" evidence="10">
    <location>
        <position position="107"/>
    </location>
    <ligand>
        <name>NAD(+)</name>
        <dbReference type="ChEBI" id="CHEBI:57540"/>
    </ligand>
</feature>
<keyword evidence="13" id="KW-1185">Reference proteome</keyword>
<dbReference type="Gene3D" id="1.20.5.100">
    <property type="entry name" value="Cytochrome c1, transmembrane anchor, C-terminal"/>
    <property type="match status" value="1"/>
</dbReference>
<evidence type="ECO:0000256" key="7">
    <source>
        <dbReference type="PIRNR" id="PIRNR000124"/>
    </source>
</evidence>
<evidence type="ECO:0000256" key="2">
    <source>
        <dbReference type="ARBA" id="ARBA00006601"/>
    </source>
</evidence>
<feature type="binding site" evidence="10">
    <location>
        <position position="143"/>
    </location>
    <ligand>
        <name>NAD(+)</name>
        <dbReference type="ChEBI" id="CHEBI:57540"/>
    </ligand>
</feature>
<dbReference type="Proteomes" id="UP000272560">
    <property type="component" value="Unassembled WGS sequence"/>
</dbReference>
<evidence type="ECO:0000256" key="4">
    <source>
        <dbReference type="ARBA" id="ARBA00023002"/>
    </source>
</evidence>
<dbReference type="SUPFAM" id="SSF51735">
    <property type="entry name" value="NAD(P)-binding Rossmann-fold domains"/>
    <property type="match status" value="1"/>
</dbReference>
<dbReference type="GO" id="GO:0000271">
    <property type="term" value="P:polysaccharide biosynthetic process"/>
    <property type="evidence" value="ECO:0007669"/>
    <property type="project" value="InterPro"/>
</dbReference>
<proteinExistence type="inferred from homology"/>
<organism evidence="12 13">
    <name type="scientific">Arthrobacter cheniae</name>
    <dbReference type="NCBI Taxonomy" id="1258888"/>
    <lineage>
        <taxon>Bacteria</taxon>
        <taxon>Bacillati</taxon>
        <taxon>Actinomycetota</taxon>
        <taxon>Actinomycetes</taxon>
        <taxon>Micrococcales</taxon>
        <taxon>Micrococcaceae</taxon>
        <taxon>Arthrobacter</taxon>
    </lineage>
</organism>
<gene>
    <name evidence="12" type="ORF">D6T63_06760</name>
</gene>
<evidence type="ECO:0000259" key="11">
    <source>
        <dbReference type="SMART" id="SM00984"/>
    </source>
</evidence>
<reference evidence="12 13" key="1">
    <citation type="submission" date="2018-09" db="EMBL/GenBank/DDBJ databases">
        <title>Novel species of Arthrobacter.</title>
        <authorList>
            <person name="Liu Q."/>
            <person name="Xin Y.-H."/>
        </authorList>
    </citation>
    <scope>NUCLEOTIDE SEQUENCE [LARGE SCALE GENOMIC DNA]</scope>
    <source>
        <strain evidence="12 13">Hz2</strain>
    </source>
</reference>
<feature type="binding site" evidence="10">
    <location>
        <position position="51"/>
    </location>
    <ligand>
        <name>NAD(+)</name>
        <dbReference type="ChEBI" id="CHEBI:57540"/>
    </ligand>
</feature>
<dbReference type="Gene3D" id="3.40.50.720">
    <property type="entry name" value="NAD(P)-binding Rossmann-like Domain"/>
    <property type="match status" value="2"/>
</dbReference>
<dbReference type="InterPro" id="IPR028357">
    <property type="entry name" value="UDPglc_DH_bac"/>
</dbReference>
<dbReference type="OrthoDB" id="5193947at2"/>
<evidence type="ECO:0000256" key="1">
    <source>
        <dbReference type="ARBA" id="ARBA00004701"/>
    </source>
</evidence>
<comment type="similarity">
    <text evidence="2 7">Belongs to the UDP-glucose/GDP-mannose dehydrogenase family.</text>
</comment>
<feature type="binding site" evidence="9">
    <location>
        <begin position="174"/>
        <end position="177"/>
    </location>
    <ligand>
        <name>substrate</name>
    </ligand>
</feature>
<dbReference type="InterPro" id="IPR001732">
    <property type="entry name" value="UDP-Glc/GDP-Man_DH_N"/>
</dbReference>
<evidence type="ECO:0000256" key="3">
    <source>
        <dbReference type="ARBA" id="ARBA00012954"/>
    </source>
</evidence>
<dbReference type="AlphaFoldDB" id="A0A3A5M4N5"/>
<comment type="pathway">
    <text evidence="1">Nucleotide-sugar biosynthesis; UDP-alpha-D-glucuronate biosynthesis; UDP-alpha-D-glucuronate from UDP-alpha-D-glucose: step 1/1.</text>
</comment>
<dbReference type="GO" id="GO:0051287">
    <property type="term" value="F:NAD binding"/>
    <property type="evidence" value="ECO:0007669"/>
    <property type="project" value="InterPro"/>
</dbReference>